<evidence type="ECO:0000313" key="1">
    <source>
        <dbReference type="EMBL" id="GBN85587.1"/>
    </source>
</evidence>
<keyword evidence="2" id="KW-1185">Reference proteome</keyword>
<proteinExistence type="predicted"/>
<evidence type="ECO:0000313" key="2">
    <source>
        <dbReference type="Proteomes" id="UP000499080"/>
    </source>
</evidence>
<accession>A0A4Y2SC04</accession>
<reference evidence="1 2" key="1">
    <citation type="journal article" date="2019" name="Sci. Rep.">
        <title>Orb-weaving spider Araneus ventricosus genome elucidates the spidroin gene catalogue.</title>
        <authorList>
            <person name="Kono N."/>
            <person name="Nakamura H."/>
            <person name="Ohtoshi R."/>
            <person name="Moran D.A.P."/>
            <person name="Shinohara A."/>
            <person name="Yoshida Y."/>
            <person name="Fujiwara M."/>
            <person name="Mori M."/>
            <person name="Tomita M."/>
            <person name="Arakawa K."/>
        </authorList>
    </citation>
    <scope>NUCLEOTIDE SEQUENCE [LARGE SCALE GENOMIC DNA]</scope>
</reference>
<gene>
    <name evidence="1" type="ORF">AVEN_106501_1</name>
</gene>
<dbReference type="Proteomes" id="UP000499080">
    <property type="component" value="Unassembled WGS sequence"/>
</dbReference>
<comment type="caution">
    <text evidence="1">The sequence shown here is derived from an EMBL/GenBank/DDBJ whole genome shotgun (WGS) entry which is preliminary data.</text>
</comment>
<name>A0A4Y2SC04_ARAVE</name>
<dbReference type="EMBL" id="BGPR01020849">
    <property type="protein sequence ID" value="GBN85587.1"/>
    <property type="molecule type" value="Genomic_DNA"/>
</dbReference>
<dbReference type="AlphaFoldDB" id="A0A4Y2SC04"/>
<organism evidence="1 2">
    <name type="scientific">Araneus ventricosus</name>
    <name type="common">Orbweaver spider</name>
    <name type="synonym">Epeira ventricosa</name>
    <dbReference type="NCBI Taxonomy" id="182803"/>
    <lineage>
        <taxon>Eukaryota</taxon>
        <taxon>Metazoa</taxon>
        <taxon>Ecdysozoa</taxon>
        <taxon>Arthropoda</taxon>
        <taxon>Chelicerata</taxon>
        <taxon>Arachnida</taxon>
        <taxon>Araneae</taxon>
        <taxon>Araneomorphae</taxon>
        <taxon>Entelegynae</taxon>
        <taxon>Araneoidea</taxon>
        <taxon>Araneidae</taxon>
        <taxon>Araneus</taxon>
    </lineage>
</organism>
<protein>
    <submittedName>
        <fullName evidence="1">Uncharacterized protein</fullName>
    </submittedName>
</protein>
<sequence length="90" mass="10192">MSNNNLSSAKIKRRWCGWTLHPLFVYLELASIGVDEVFIPFLAIGRKEIASPLKNSAAMDVPNDFHKWVLLIRVYGWDVFVTVSAVNGQE</sequence>